<evidence type="ECO:0000313" key="1">
    <source>
        <dbReference type="EMBL" id="BAR90789.1"/>
    </source>
</evidence>
<dbReference type="AlphaFoldDB" id="A0A0H5ANM6"/>
<proteinExistence type="evidence at transcript level"/>
<dbReference type="EMBL" id="LC021452">
    <property type="protein sequence ID" value="BAR90789.1"/>
    <property type="molecule type" value="mRNA"/>
</dbReference>
<sequence>HNASFLVVIHSHVIIKDIIKAVTNEVHSGHVQVMFAVETKLSGQISGNGHCLWNLQGIVDFQNRQTTSGHLVSVKVPLGIINPDVVVRHIGGRKQHSAYLGPPPAVKVVQGVPGHDEAENG</sequence>
<organism evidence="1">
    <name type="scientific">Idiosepius paradoxus</name>
    <name type="common">Northern pygmy squid</name>
    <dbReference type="NCBI Taxonomy" id="294707"/>
    <lineage>
        <taxon>Eukaryota</taxon>
        <taxon>Metazoa</taxon>
        <taxon>Spiralia</taxon>
        <taxon>Lophotrochozoa</taxon>
        <taxon>Mollusca</taxon>
        <taxon>Cephalopoda</taxon>
        <taxon>Coleoidea</taxon>
        <taxon>Decapodiformes</taxon>
        <taxon>Decapodiformes incertae sedis</taxon>
        <taxon>Idiosepiidae</taxon>
        <taxon>Idiosepius</taxon>
    </lineage>
</organism>
<name>A0A0H5ANM6_IDIPA</name>
<reference evidence="1" key="1">
    <citation type="journal article" date="2015" name="Integr. Comp. Biol.">
        <title>Molecular Evidence for Convergence and Parallelism in Evolution of Complex Brains of Cephalopod Molluscs: Insights from Visual Systems.</title>
        <authorList>
            <person name="Yoshida M.A."/>
            <person name="Ogura A."/>
            <person name="Ikeo K."/>
            <person name="Shigeno S."/>
            <person name="Moritaki T."/>
            <person name="Winters G.C."/>
            <person name="Kohn A.B."/>
            <person name="Moroz L.L."/>
        </authorList>
    </citation>
    <scope>NUCLEOTIDE SEQUENCE</scope>
</reference>
<reference evidence="1" key="2">
    <citation type="submission" date="2015-01" db="EMBL/GenBank/DDBJ databases">
        <authorList>
            <person name="Yoshida M."/>
            <person name="Moroz L.L."/>
            <person name="Ogura A."/>
        </authorList>
    </citation>
    <scope>NUCLEOTIDE SEQUENCE</scope>
</reference>
<protein>
    <submittedName>
        <fullName evidence="1">S-crystallin 7</fullName>
    </submittedName>
</protein>
<feature type="non-terminal residue" evidence="1">
    <location>
        <position position="1"/>
    </location>
</feature>
<accession>A0A0H5ANM6</accession>
<feature type="non-terminal residue" evidence="1">
    <location>
        <position position="121"/>
    </location>
</feature>